<proteinExistence type="predicted"/>
<comment type="caution">
    <text evidence="3">The sequence shown here is derived from an EMBL/GenBank/DDBJ whole genome shotgun (WGS) entry which is preliminary data.</text>
</comment>
<dbReference type="Proteomes" id="UP001515480">
    <property type="component" value="Unassembled WGS sequence"/>
</dbReference>
<evidence type="ECO:0000256" key="1">
    <source>
        <dbReference type="SAM" id="Coils"/>
    </source>
</evidence>
<feature type="region of interest" description="Disordered" evidence="2">
    <location>
        <begin position="1"/>
        <end position="51"/>
    </location>
</feature>
<feature type="region of interest" description="Disordered" evidence="2">
    <location>
        <begin position="201"/>
        <end position="257"/>
    </location>
</feature>
<keyword evidence="4" id="KW-1185">Reference proteome</keyword>
<evidence type="ECO:0000313" key="3">
    <source>
        <dbReference type="EMBL" id="KAL1530251.1"/>
    </source>
</evidence>
<evidence type="ECO:0000313" key="4">
    <source>
        <dbReference type="Proteomes" id="UP001515480"/>
    </source>
</evidence>
<sequence length="773" mass="84199">MSPTAAASDAKFDAVPTEHTAPFEMAAPSSSDVPLPAASSPSDTAGHGTSHAMSMVRRDDGLYFEFYGLPLEPLDFSAAGQTGGSGQGTSQSVLHSPPAPHEREPVPWPVPIATTKPAERKPSPLRGPGPAEVAKSLTDASAHFERYQDCLIKNFVGEHRLRLADASRLADANIRDWEDLKCISAHIKGLVDEAERELREKEQEATSIADAQTESNLGQTIRSSSIEASLLPMGHHSPRADERTEESPDPKQQEEECRRYRSLAGARAARTIRQEREALHQMAARAGGNARGYTCHGEVLACPRQSSQAPVAAVQAKQPRAPLVRAHPSRRERCLVHQQAVAQTKEPLGQGACPDLPLRASACAPTDTARHPAHTSVMIDLRPPTKLEYTPARLSASASSPAFHHSENLSRWNPSLPCVNASLPGWSAARVMTGVCGHADSSQRAAHLCYCSHACLVSTASRYAAFSGVRLADRPQCWNDPPSGLRGKDHMWFESVLSHEVIEYNAIRIQCAWRVKVARLQWRDEVALPAQLAHDEDRRAFEAALDESDEQLKIILPPLPLPPENSVDEIACSGSERERRYGTESDNQYVPPSVQVLPIPPPFVPPDFDGMYKMRTLYTKRLDDVNNALNRARAQVRLYDQLRQDTLGRTTGVGGVIAQALGTVDNLEQLRDSTIPGRRIYTDRHITRSTVANAYNSVMAQAGLTPEPTAGVTKSVLIDRIIDAGVDPNDLRDVIMSSYQPFVPPPDRTTSTRTPRGGSSSGPSKSDPPGPVF</sequence>
<feature type="region of interest" description="Disordered" evidence="2">
    <location>
        <begin position="738"/>
        <end position="773"/>
    </location>
</feature>
<feature type="compositionally biased region" description="Basic and acidic residues" evidence="2">
    <location>
        <begin position="238"/>
        <end position="257"/>
    </location>
</feature>
<feature type="compositionally biased region" description="Low complexity" evidence="2">
    <location>
        <begin position="748"/>
        <end position="765"/>
    </location>
</feature>
<feature type="coiled-coil region" evidence="1">
    <location>
        <begin position="615"/>
        <end position="642"/>
    </location>
</feature>
<feature type="region of interest" description="Disordered" evidence="2">
    <location>
        <begin position="78"/>
        <end position="108"/>
    </location>
</feature>
<feature type="region of interest" description="Disordered" evidence="2">
    <location>
        <begin position="114"/>
        <end position="133"/>
    </location>
</feature>
<protein>
    <submittedName>
        <fullName evidence="3">Uncharacterized protein</fullName>
    </submittedName>
</protein>
<feature type="compositionally biased region" description="Polar residues" evidence="2">
    <location>
        <begin position="209"/>
        <end position="227"/>
    </location>
</feature>
<dbReference type="EMBL" id="JBGBPQ010000001">
    <property type="protein sequence ID" value="KAL1530251.1"/>
    <property type="molecule type" value="Genomic_DNA"/>
</dbReference>
<name>A0AB34KBS2_PRYPA</name>
<accession>A0AB34KBS2</accession>
<dbReference type="AlphaFoldDB" id="A0AB34KBS2"/>
<reference evidence="3 4" key="1">
    <citation type="journal article" date="2024" name="Science">
        <title>Giant polyketide synthase enzymes in the biosynthesis of giant marine polyether toxins.</title>
        <authorList>
            <person name="Fallon T.R."/>
            <person name="Shende V.V."/>
            <person name="Wierzbicki I.H."/>
            <person name="Pendleton A.L."/>
            <person name="Watervoot N.F."/>
            <person name="Auber R.P."/>
            <person name="Gonzalez D.J."/>
            <person name="Wisecaver J.H."/>
            <person name="Moore B.S."/>
        </authorList>
    </citation>
    <scope>NUCLEOTIDE SEQUENCE [LARGE SCALE GENOMIC DNA]</scope>
    <source>
        <strain evidence="3 4">12B1</strain>
    </source>
</reference>
<organism evidence="3 4">
    <name type="scientific">Prymnesium parvum</name>
    <name type="common">Toxic golden alga</name>
    <dbReference type="NCBI Taxonomy" id="97485"/>
    <lineage>
        <taxon>Eukaryota</taxon>
        <taxon>Haptista</taxon>
        <taxon>Haptophyta</taxon>
        <taxon>Prymnesiophyceae</taxon>
        <taxon>Prymnesiales</taxon>
        <taxon>Prymnesiaceae</taxon>
        <taxon>Prymnesium</taxon>
    </lineage>
</organism>
<evidence type="ECO:0000256" key="2">
    <source>
        <dbReference type="SAM" id="MobiDB-lite"/>
    </source>
</evidence>
<keyword evidence="1" id="KW-0175">Coiled coil</keyword>
<gene>
    <name evidence="3" type="ORF">AB1Y20_001166</name>
</gene>